<dbReference type="Gene3D" id="1.10.600.10">
    <property type="entry name" value="Farnesyl Diphosphate Synthase"/>
    <property type="match status" value="1"/>
</dbReference>
<proteinExistence type="predicted"/>
<dbReference type="SFLD" id="SFLDG01019">
    <property type="entry name" value="Terpene_Cyclase_Like_1_C_Termi"/>
    <property type="match status" value="1"/>
</dbReference>
<keyword evidence="3" id="KW-0460">Magnesium</keyword>
<name>A0AAV8U396_9ROSI</name>
<evidence type="ECO:0000313" key="7">
    <source>
        <dbReference type="Proteomes" id="UP001159364"/>
    </source>
</evidence>
<dbReference type="GO" id="GO:0120251">
    <property type="term" value="P:hydrocarbon biosynthetic process"/>
    <property type="evidence" value="ECO:0007669"/>
    <property type="project" value="UniProtKB-ARBA"/>
</dbReference>
<gene>
    <name evidence="6" type="ORF">K2173_006406</name>
</gene>
<feature type="domain" description="Terpene synthase N-terminal" evidence="4">
    <location>
        <begin position="55"/>
        <end position="210"/>
    </location>
</feature>
<dbReference type="InterPro" id="IPR005630">
    <property type="entry name" value="Terpene_synthase_metal-bd"/>
</dbReference>
<sequence>MLSQGAYIIEYPFISFTPNRINIGLEDSFINENTSLFELVIWTSYKLVFENVDCATNTSTLQEHETLKEEVRRMLVGASKEHSEKLRLIELLQRLGVSYHFENEIEDLLDGIAVACQDEDDDLHIVALRSRLLRQHVRYQFQKFKDSGGNFKESLDEDVEGMLSLYESTHLGIHGEDILDDAIAFTTAKLQLALPRIKSHHLAEHVRNSLNRPIRRCLPRLDTRNYITFYSADQSHDTTLLKFAKLDFNLLQRMHQKELSGLKEWWKSLNTTTDFPYARNRIVECYFWIMGVYFEPKYALARRVLTKILGMDTIVDDTYDAYGTSDELQLLTESYPEPPDTLPQTIKKAYSLVLNVYREIEEELEKVGRGFAVEYSKAAFQKAAAYQSIEAKWRDEGFVPSFEEYMEISKPTTFYPMLNVSSFIGMEKATKEAMEWSSDPKMMDASSVISRLMDDLVSLKVMQVVNV</sequence>
<organism evidence="6 7">
    <name type="scientific">Erythroxylum novogranatense</name>
    <dbReference type="NCBI Taxonomy" id="1862640"/>
    <lineage>
        <taxon>Eukaryota</taxon>
        <taxon>Viridiplantae</taxon>
        <taxon>Streptophyta</taxon>
        <taxon>Embryophyta</taxon>
        <taxon>Tracheophyta</taxon>
        <taxon>Spermatophyta</taxon>
        <taxon>Magnoliopsida</taxon>
        <taxon>eudicotyledons</taxon>
        <taxon>Gunneridae</taxon>
        <taxon>Pentapetalae</taxon>
        <taxon>rosids</taxon>
        <taxon>fabids</taxon>
        <taxon>Malpighiales</taxon>
        <taxon>Erythroxylaceae</taxon>
        <taxon>Erythroxylum</taxon>
    </lineage>
</organism>
<dbReference type="AlphaFoldDB" id="A0AAV8U396"/>
<evidence type="ECO:0000259" key="5">
    <source>
        <dbReference type="Pfam" id="PF03936"/>
    </source>
</evidence>
<dbReference type="Proteomes" id="UP001159364">
    <property type="component" value="Linkage Group LG01"/>
</dbReference>
<dbReference type="GO" id="GO:0000287">
    <property type="term" value="F:magnesium ion binding"/>
    <property type="evidence" value="ECO:0007669"/>
    <property type="project" value="InterPro"/>
</dbReference>
<keyword evidence="7" id="KW-1185">Reference proteome</keyword>
<evidence type="ECO:0000256" key="1">
    <source>
        <dbReference type="ARBA" id="ARBA00001946"/>
    </source>
</evidence>
<dbReference type="Pfam" id="PF03936">
    <property type="entry name" value="Terpene_synth_C"/>
    <property type="match status" value="1"/>
</dbReference>
<dbReference type="PANTHER" id="PTHR31225">
    <property type="entry name" value="OS04G0344100 PROTEIN-RELATED"/>
    <property type="match status" value="1"/>
</dbReference>
<keyword evidence="2" id="KW-0479">Metal-binding</keyword>
<dbReference type="SUPFAM" id="SSF48239">
    <property type="entry name" value="Terpenoid cyclases/Protein prenyltransferases"/>
    <property type="match status" value="1"/>
</dbReference>
<dbReference type="InterPro" id="IPR044814">
    <property type="entry name" value="Terpene_cyclase_plant_C1"/>
</dbReference>
<accession>A0AAV8U396</accession>
<dbReference type="InterPro" id="IPR008949">
    <property type="entry name" value="Isoprenoid_synthase_dom_sf"/>
</dbReference>
<comment type="caution">
    <text evidence="6">The sequence shown here is derived from an EMBL/GenBank/DDBJ whole genome shotgun (WGS) entry which is preliminary data.</text>
</comment>
<evidence type="ECO:0000313" key="6">
    <source>
        <dbReference type="EMBL" id="KAJ8773756.1"/>
    </source>
</evidence>
<feature type="domain" description="Terpene synthase metal-binding" evidence="5">
    <location>
        <begin position="267"/>
        <end position="460"/>
    </location>
</feature>
<dbReference type="SFLD" id="SFLDS00005">
    <property type="entry name" value="Isoprenoid_Synthase_Type_I"/>
    <property type="match status" value="1"/>
</dbReference>
<reference evidence="6 7" key="1">
    <citation type="submission" date="2021-09" db="EMBL/GenBank/DDBJ databases">
        <title>Genomic insights and catalytic innovation underlie evolution of tropane alkaloids biosynthesis.</title>
        <authorList>
            <person name="Wang Y.-J."/>
            <person name="Tian T."/>
            <person name="Huang J.-P."/>
            <person name="Huang S.-X."/>
        </authorList>
    </citation>
    <scope>NUCLEOTIDE SEQUENCE [LARGE SCALE GENOMIC DNA]</scope>
    <source>
        <strain evidence="6">KIB-2018</strain>
        <tissue evidence="6">Leaf</tissue>
    </source>
</reference>
<dbReference type="InterPro" id="IPR034741">
    <property type="entry name" value="Terpene_cyclase-like_1_C"/>
</dbReference>
<evidence type="ECO:0000259" key="4">
    <source>
        <dbReference type="Pfam" id="PF01397"/>
    </source>
</evidence>
<dbReference type="InterPro" id="IPR050148">
    <property type="entry name" value="Terpene_synthase-like"/>
</dbReference>
<dbReference type="InterPro" id="IPR001906">
    <property type="entry name" value="Terpene_synth_N"/>
</dbReference>
<dbReference type="CDD" id="cd00684">
    <property type="entry name" value="Terpene_cyclase_plant_C1"/>
    <property type="match status" value="1"/>
</dbReference>
<dbReference type="GO" id="GO:0010333">
    <property type="term" value="F:terpene synthase activity"/>
    <property type="evidence" value="ECO:0007669"/>
    <property type="project" value="InterPro"/>
</dbReference>
<dbReference type="PANTHER" id="PTHR31225:SF205">
    <property type="entry name" value="(-)-GERMACRENE D SYNTHASE-LIKE"/>
    <property type="match status" value="1"/>
</dbReference>
<dbReference type="GO" id="GO:0016102">
    <property type="term" value="P:diterpenoid biosynthetic process"/>
    <property type="evidence" value="ECO:0007669"/>
    <property type="project" value="InterPro"/>
</dbReference>
<dbReference type="InterPro" id="IPR036965">
    <property type="entry name" value="Terpene_synth_N_sf"/>
</dbReference>
<comment type="cofactor">
    <cofactor evidence="1">
        <name>Mg(2+)</name>
        <dbReference type="ChEBI" id="CHEBI:18420"/>
    </cofactor>
</comment>
<dbReference type="Pfam" id="PF01397">
    <property type="entry name" value="Terpene_synth"/>
    <property type="match status" value="1"/>
</dbReference>
<dbReference type="SUPFAM" id="SSF48576">
    <property type="entry name" value="Terpenoid synthases"/>
    <property type="match status" value="1"/>
</dbReference>
<evidence type="ECO:0000256" key="2">
    <source>
        <dbReference type="ARBA" id="ARBA00022723"/>
    </source>
</evidence>
<protein>
    <submittedName>
        <fullName evidence="6">Uncharacterized protein</fullName>
    </submittedName>
</protein>
<dbReference type="Gene3D" id="1.50.10.130">
    <property type="entry name" value="Terpene synthase, N-terminal domain"/>
    <property type="match status" value="1"/>
</dbReference>
<dbReference type="InterPro" id="IPR008930">
    <property type="entry name" value="Terpenoid_cyclase/PrenylTrfase"/>
</dbReference>
<evidence type="ECO:0000256" key="3">
    <source>
        <dbReference type="ARBA" id="ARBA00022842"/>
    </source>
</evidence>
<dbReference type="EMBL" id="JAIWQS010000001">
    <property type="protein sequence ID" value="KAJ8773756.1"/>
    <property type="molecule type" value="Genomic_DNA"/>
</dbReference>